<accession>A0AA41YWC0</accession>
<dbReference type="PANTHER" id="PTHR33337">
    <property type="entry name" value="GFA DOMAIN-CONTAINING PROTEIN"/>
    <property type="match status" value="1"/>
</dbReference>
<sequence>MKEPHSQIRATGSCLCGSIRFEIRGPLRDVIVCHCVFCQRSGTTAWTEYKAGDLLLLAGKPKHYRSSPLSRRGFCGKCGSQLFIEAIDGSRMSVAAGSLDQPTGLRIAEHIFCEQMGDYEKMPVLPRDAITPWTRMKAG</sequence>
<dbReference type="PROSITE" id="PS51891">
    <property type="entry name" value="CENP_V_GFA"/>
    <property type="match status" value="1"/>
</dbReference>
<keyword evidence="7" id="KW-1185">Reference proteome</keyword>
<keyword evidence="2" id="KW-0479">Metal-binding</keyword>
<name>A0AA41YWC0_9HYPH</name>
<evidence type="ECO:0000259" key="5">
    <source>
        <dbReference type="PROSITE" id="PS51891"/>
    </source>
</evidence>
<reference evidence="6" key="1">
    <citation type="submission" date="2022-05" db="EMBL/GenBank/DDBJ databases">
        <authorList>
            <person name="Pankratov T."/>
        </authorList>
    </citation>
    <scope>NUCLEOTIDE SEQUENCE</scope>
    <source>
        <strain evidence="6">BP6-180914</strain>
    </source>
</reference>
<dbReference type="EMBL" id="JAMOIM010000006">
    <property type="protein sequence ID" value="MCW6508505.1"/>
    <property type="molecule type" value="Genomic_DNA"/>
</dbReference>
<dbReference type="SUPFAM" id="SSF51316">
    <property type="entry name" value="Mss4-like"/>
    <property type="match status" value="1"/>
</dbReference>
<dbReference type="RefSeq" id="WP_282584876.1">
    <property type="nucleotide sequence ID" value="NZ_JAMOIM010000006.1"/>
</dbReference>
<dbReference type="Gene3D" id="3.90.1590.10">
    <property type="entry name" value="glutathione-dependent formaldehyde- activating enzyme (gfa)"/>
    <property type="match status" value="1"/>
</dbReference>
<evidence type="ECO:0000256" key="4">
    <source>
        <dbReference type="ARBA" id="ARBA00023239"/>
    </source>
</evidence>
<dbReference type="GO" id="GO:0016846">
    <property type="term" value="F:carbon-sulfur lyase activity"/>
    <property type="evidence" value="ECO:0007669"/>
    <property type="project" value="InterPro"/>
</dbReference>
<keyword evidence="4" id="KW-0456">Lyase</keyword>
<dbReference type="GO" id="GO:0046872">
    <property type="term" value="F:metal ion binding"/>
    <property type="evidence" value="ECO:0007669"/>
    <property type="project" value="UniProtKB-KW"/>
</dbReference>
<comment type="similarity">
    <text evidence="1">Belongs to the Gfa family.</text>
</comment>
<protein>
    <submittedName>
        <fullName evidence="6">GFA family protein</fullName>
    </submittedName>
</protein>
<dbReference type="Proteomes" id="UP001165667">
    <property type="component" value="Unassembled WGS sequence"/>
</dbReference>
<evidence type="ECO:0000256" key="3">
    <source>
        <dbReference type="ARBA" id="ARBA00022833"/>
    </source>
</evidence>
<proteinExistence type="inferred from homology"/>
<evidence type="ECO:0000256" key="1">
    <source>
        <dbReference type="ARBA" id="ARBA00005495"/>
    </source>
</evidence>
<dbReference type="AlphaFoldDB" id="A0AA41YWC0"/>
<dbReference type="PANTHER" id="PTHR33337:SF40">
    <property type="entry name" value="CENP-V_GFA DOMAIN-CONTAINING PROTEIN-RELATED"/>
    <property type="match status" value="1"/>
</dbReference>
<evidence type="ECO:0000313" key="6">
    <source>
        <dbReference type="EMBL" id="MCW6508505.1"/>
    </source>
</evidence>
<feature type="domain" description="CENP-V/GFA" evidence="5">
    <location>
        <begin position="10"/>
        <end position="120"/>
    </location>
</feature>
<dbReference type="Pfam" id="PF04828">
    <property type="entry name" value="GFA"/>
    <property type="match status" value="1"/>
</dbReference>
<keyword evidence="3" id="KW-0862">Zinc</keyword>
<comment type="caution">
    <text evidence="6">The sequence shown here is derived from an EMBL/GenBank/DDBJ whole genome shotgun (WGS) entry which is preliminary data.</text>
</comment>
<organism evidence="6 7">
    <name type="scientific">Lichenifustis flavocetrariae</name>
    <dbReference type="NCBI Taxonomy" id="2949735"/>
    <lineage>
        <taxon>Bacteria</taxon>
        <taxon>Pseudomonadati</taxon>
        <taxon>Pseudomonadota</taxon>
        <taxon>Alphaproteobacteria</taxon>
        <taxon>Hyphomicrobiales</taxon>
        <taxon>Lichenihabitantaceae</taxon>
        <taxon>Lichenifustis</taxon>
    </lineage>
</organism>
<evidence type="ECO:0000256" key="2">
    <source>
        <dbReference type="ARBA" id="ARBA00022723"/>
    </source>
</evidence>
<dbReference type="InterPro" id="IPR006913">
    <property type="entry name" value="CENP-V/GFA"/>
</dbReference>
<gene>
    <name evidence="6" type="ORF">M8523_10800</name>
</gene>
<evidence type="ECO:0000313" key="7">
    <source>
        <dbReference type="Proteomes" id="UP001165667"/>
    </source>
</evidence>
<dbReference type="InterPro" id="IPR011057">
    <property type="entry name" value="Mss4-like_sf"/>
</dbReference>